<dbReference type="PANTHER" id="PTHR47891:SF1">
    <property type="entry name" value="CORA-MAGNESIUM AND COBALT TRANSPORTER"/>
    <property type="match status" value="1"/>
</dbReference>
<dbReference type="InterPro" id="IPR045863">
    <property type="entry name" value="CorA_TM1_TM2"/>
</dbReference>
<evidence type="ECO:0000256" key="3">
    <source>
        <dbReference type="ARBA" id="ARBA00022692"/>
    </source>
</evidence>
<evidence type="ECO:0000256" key="5">
    <source>
        <dbReference type="ARBA" id="ARBA00023136"/>
    </source>
</evidence>
<protein>
    <submittedName>
        <fullName evidence="7">Magnesium transporter CorA family protein</fullName>
    </submittedName>
</protein>
<accession>A0ABW4DMY5</accession>
<dbReference type="InterPro" id="IPR002523">
    <property type="entry name" value="MgTranspt_CorA/ZnTranspt_ZntB"/>
</dbReference>
<keyword evidence="8" id="KW-1185">Reference proteome</keyword>
<comment type="subcellular location">
    <subcellularLocation>
        <location evidence="1">Membrane</location>
        <topology evidence="1">Multi-pass membrane protein</topology>
    </subcellularLocation>
</comment>
<keyword evidence="5 6" id="KW-0472">Membrane</keyword>
<evidence type="ECO:0000256" key="1">
    <source>
        <dbReference type="ARBA" id="ARBA00004141"/>
    </source>
</evidence>
<proteinExistence type="inferred from homology"/>
<evidence type="ECO:0000313" key="8">
    <source>
        <dbReference type="Proteomes" id="UP001597244"/>
    </source>
</evidence>
<evidence type="ECO:0000313" key="7">
    <source>
        <dbReference type="EMBL" id="MFD1465153.1"/>
    </source>
</evidence>
<reference evidence="8" key="1">
    <citation type="journal article" date="2019" name="Int. J. Syst. Evol. Microbiol.">
        <title>The Global Catalogue of Microorganisms (GCM) 10K type strain sequencing project: providing services to taxonomists for standard genome sequencing and annotation.</title>
        <authorList>
            <consortium name="The Broad Institute Genomics Platform"/>
            <consortium name="The Broad Institute Genome Sequencing Center for Infectious Disease"/>
            <person name="Wu L."/>
            <person name="Ma J."/>
        </authorList>
    </citation>
    <scope>NUCLEOTIDE SEQUENCE [LARGE SCALE GENOMIC DNA]</scope>
    <source>
        <strain evidence="8">CCM 8951</strain>
    </source>
</reference>
<evidence type="ECO:0000256" key="6">
    <source>
        <dbReference type="SAM" id="Phobius"/>
    </source>
</evidence>
<feature type="transmembrane region" description="Helical" evidence="6">
    <location>
        <begin position="255"/>
        <end position="275"/>
    </location>
</feature>
<sequence length="315" mass="36110">MYQHYQITETGVAEKNRADETNWLVLNEATPAELAEIITQYNLPDDIFQAGDQAEEVTRYETLSDTNLTNAQVLVLIDLSAENEERIEQRLQPITIIKSDELLIFHLCKGSNFTERLIQKYEQKLSSVARVIGFSIYAMATHFIVELEHKKEIIDQLDRSARVTTKNTELFRLADTQRDMVYLDHTLTDQRDTLKKLWQDAKFIEELASPLLLQDIRLRHRYAEKLVVIYRDLIETIGGLFNDMMDNHLNHLMKYLDSATLIVSVPALIAGIWGMNVGSLPGRSTTGAFWLVLLGALMLTISAAIYLARKDYTKM</sequence>
<dbReference type="PANTHER" id="PTHR47891">
    <property type="entry name" value="TRANSPORTER-RELATED"/>
    <property type="match status" value="1"/>
</dbReference>
<comment type="caution">
    <text evidence="7">The sequence shown here is derived from an EMBL/GenBank/DDBJ whole genome shotgun (WGS) entry which is preliminary data.</text>
</comment>
<dbReference type="Pfam" id="PF01544">
    <property type="entry name" value="CorA"/>
    <property type="match status" value="1"/>
</dbReference>
<keyword evidence="4 6" id="KW-1133">Transmembrane helix</keyword>
<dbReference type="InterPro" id="IPR045861">
    <property type="entry name" value="CorA_cytoplasmic_dom"/>
</dbReference>
<dbReference type="RefSeq" id="WP_125577088.1">
    <property type="nucleotide sequence ID" value="NZ_JBHTOF010000025.1"/>
</dbReference>
<dbReference type="Gene3D" id="1.20.58.340">
    <property type="entry name" value="Magnesium transport protein CorA, transmembrane region"/>
    <property type="match status" value="2"/>
</dbReference>
<name>A0ABW4DMY5_9LACO</name>
<dbReference type="EMBL" id="JBHTOF010000025">
    <property type="protein sequence ID" value="MFD1465153.1"/>
    <property type="molecule type" value="Genomic_DNA"/>
</dbReference>
<dbReference type="SUPFAM" id="SSF143865">
    <property type="entry name" value="CorA soluble domain-like"/>
    <property type="match status" value="1"/>
</dbReference>
<gene>
    <name evidence="7" type="ORF">ACFQ4L_03485</name>
</gene>
<dbReference type="CDD" id="cd12827">
    <property type="entry name" value="EcCorA_ZntB-like_u2"/>
    <property type="match status" value="1"/>
</dbReference>
<feature type="transmembrane region" description="Helical" evidence="6">
    <location>
        <begin position="287"/>
        <end position="308"/>
    </location>
</feature>
<comment type="similarity">
    <text evidence="2">Belongs to the CorA metal ion transporter (MIT) (TC 1.A.35) family.</text>
</comment>
<dbReference type="Proteomes" id="UP001597244">
    <property type="component" value="Unassembled WGS sequence"/>
</dbReference>
<keyword evidence="3 6" id="KW-0812">Transmembrane</keyword>
<dbReference type="SUPFAM" id="SSF144083">
    <property type="entry name" value="Magnesium transport protein CorA, transmembrane region"/>
    <property type="match status" value="1"/>
</dbReference>
<evidence type="ECO:0000256" key="4">
    <source>
        <dbReference type="ARBA" id="ARBA00022989"/>
    </source>
</evidence>
<evidence type="ECO:0000256" key="2">
    <source>
        <dbReference type="ARBA" id="ARBA00009765"/>
    </source>
</evidence>
<dbReference type="InterPro" id="IPR047199">
    <property type="entry name" value="CorA-like"/>
</dbReference>
<organism evidence="7 8">
    <name type="scientific">Lapidilactobacillus mulanensis</name>
    <dbReference type="NCBI Taxonomy" id="2485999"/>
    <lineage>
        <taxon>Bacteria</taxon>
        <taxon>Bacillati</taxon>
        <taxon>Bacillota</taxon>
        <taxon>Bacilli</taxon>
        <taxon>Lactobacillales</taxon>
        <taxon>Lactobacillaceae</taxon>
        <taxon>Lapidilactobacillus</taxon>
    </lineage>
</organism>